<feature type="non-terminal residue" evidence="3">
    <location>
        <position position="1"/>
    </location>
</feature>
<organism evidence="3 4">
    <name type="scientific">Pristionchus mayeri</name>
    <dbReference type="NCBI Taxonomy" id="1317129"/>
    <lineage>
        <taxon>Eukaryota</taxon>
        <taxon>Metazoa</taxon>
        <taxon>Ecdysozoa</taxon>
        <taxon>Nematoda</taxon>
        <taxon>Chromadorea</taxon>
        <taxon>Rhabditida</taxon>
        <taxon>Rhabditina</taxon>
        <taxon>Diplogasteromorpha</taxon>
        <taxon>Diplogasteroidea</taxon>
        <taxon>Neodiplogasteridae</taxon>
        <taxon>Pristionchus</taxon>
    </lineage>
</organism>
<dbReference type="PANTHER" id="PTHR11461:SF211">
    <property type="entry name" value="GH10112P-RELATED"/>
    <property type="match status" value="1"/>
</dbReference>
<evidence type="ECO:0000313" key="4">
    <source>
        <dbReference type="Proteomes" id="UP001328107"/>
    </source>
</evidence>
<evidence type="ECO:0000259" key="2">
    <source>
        <dbReference type="Pfam" id="PF00079"/>
    </source>
</evidence>
<reference evidence="4" key="1">
    <citation type="submission" date="2022-10" db="EMBL/GenBank/DDBJ databases">
        <title>Genome assembly of Pristionchus species.</title>
        <authorList>
            <person name="Yoshida K."/>
            <person name="Sommer R.J."/>
        </authorList>
    </citation>
    <scope>NUCLEOTIDE SEQUENCE [LARGE SCALE GENOMIC DNA]</scope>
    <source>
        <strain evidence="4">RS5460</strain>
    </source>
</reference>
<dbReference type="PANTHER" id="PTHR11461">
    <property type="entry name" value="SERINE PROTEASE INHIBITOR, SERPIN"/>
    <property type="match status" value="1"/>
</dbReference>
<comment type="similarity">
    <text evidence="1">Belongs to the serpin family.</text>
</comment>
<dbReference type="PROSITE" id="PS00284">
    <property type="entry name" value="SERPIN"/>
    <property type="match status" value="1"/>
</dbReference>
<name>A0AAN5CQQ1_9BILA</name>
<dbReference type="SUPFAM" id="SSF56574">
    <property type="entry name" value="Serpins"/>
    <property type="match status" value="1"/>
</dbReference>
<dbReference type="InterPro" id="IPR042178">
    <property type="entry name" value="Serpin_sf_1"/>
</dbReference>
<dbReference type="InterPro" id="IPR023796">
    <property type="entry name" value="Serpin_dom"/>
</dbReference>
<protein>
    <recommendedName>
        <fullName evidence="2">Serpin domain-containing protein</fullName>
    </recommendedName>
</protein>
<dbReference type="Pfam" id="PF00079">
    <property type="entry name" value="Serpin"/>
    <property type="match status" value="1"/>
</dbReference>
<dbReference type="InterPro" id="IPR023795">
    <property type="entry name" value="Serpin_CS"/>
</dbReference>
<dbReference type="GO" id="GO:0005615">
    <property type="term" value="C:extracellular space"/>
    <property type="evidence" value="ECO:0007669"/>
    <property type="project" value="InterPro"/>
</dbReference>
<gene>
    <name evidence="3" type="ORF">PMAYCL1PPCAC_19013</name>
</gene>
<keyword evidence="4" id="KW-1185">Reference proteome</keyword>
<sequence>EALEKMGVKQVFNPESADLSGISKMNLHLGRIIQKATIEVHEMGTRASAVCTADITCYGPASNIKLDHPFLFLVLRDDIPLFIGQFV</sequence>
<proteinExistence type="inferred from homology"/>
<dbReference type="Gene3D" id="3.30.497.10">
    <property type="entry name" value="Antithrombin, subunit I, domain 2"/>
    <property type="match status" value="1"/>
</dbReference>
<accession>A0AAN5CQQ1</accession>
<evidence type="ECO:0000313" key="3">
    <source>
        <dbReference type="EMBL" id="GMR48818.1"/>
    </source>
</evidence>
<comment type="caution">
    <text evidence="3">The sequence shown here is derived from an EMBL/GenBank/DDBJ whole genome shotgun (WGS) entry which is preliminary data.</text>
</comment>
<dbReference type="InterPro" id="IPR036186">
    <property type="entry name" value="Serpin_sf"/>
</dbReference>
<dbReference type="EMBL" id="BTRK01000004">
    <property type="protein sequence ID" value="GMR48818.1"/>
    <property type="molecule type" value="Genomic_DNA"/>
</dbReference>
<feature type="domain" description="Serpin" evidence="2">
    <location>
        <begin position="1"/>
        <end position="87"/>
    </location>
</feature>
<dbReference type="GO" id="GO:0004867">
    <property type="term" value="F:serine-type endopeptidase inhibitor activity"/>
    <property type="evidence" value="ECO:0007669"/>
    <property type="project" value="InterPro"/>
</dbReference>
<dbReference type="AlphaFoldDB" id="A0AAN5CQQ1"/>
<evidence type="ECO:0000256" key="1">
    <source>
        <dbReference type="ARBA" id="ARBA00009500"/>
    </source>
</evidence>
<dbReference type="InterPro" id="IPR000215">
    <property type="entry name" value="Serpin_fam"/>
</dbReference>
<dbReference type="Proteomes" id="UP001328107">
    <property type="component" value="Unassembled WGS sequence"/>
</dbReference>